<evidence type="ECO:0000256" key="1">
    <source>
        <dbReference type="SAM" id="MobiDB-lite"/>
    </source>
</evidence>
<gene>
    <name evidence="2" type="ORF">Pla133_06330</name>
</gene>
<dbReference type="GO" id="GO:0006355">
    <property type="term" value="P:regulation of DNA-templated transcription"/>
    <property type="evidence" value="ECO:0007669"/>
    <property type="project" value="InterPro"/>
</dbReference>
<sequence length="72" mass="8296">MADRPDSKQDRKAFLLRLPPKLHAELRRWANTELRSLNGQIEFLLRDAVERRRGRGDGAPADEAESEEDPEV</sequence>
<keyword evidence="3" id="KW-1185">Reference proteome</keyword>
<feature type="compositionally biased region" description="Acidic residues" evidence="1">
    <location>
        <begin position="60"/>
        <end position="72"/>
    </location>
</feature>
<dbReference type="RefSeq" id="WP_145062316.1">
    <property type="nucleotide sequence ID" value="NZ_CP036287.1"/>
</dbReference>
<dbReference type="InterPro" id="IPR013321">
    <property type="entry name" value="Arc_rbn_hlx_hlx"/>
</dbReference>
<feature type="region of interest" description="Disordered" evidence="1">
    <location>
        <begin position="48"/>
        <end position="72"/>
    </location>
</feature>
<evidence type="ECO:0000313" key="3">
    <source>
        <dbReference type="Proteomes" id="UP000316921"/>
    </source>
</evidence>
<dbReference type="Gene3D" id="1.10.1220.10">
    <property type="entry name" value="Met repressor-like"/>
    <property type="match status" value="1"/>
</dbReference>
<dbReference type="InterPro" id="IPR010985">
    <property type="entry name" value="Ribbon_hlx_hlx"/>
</dbReference>
<dbReference type="SUPFAM" id="SSF47598">
    <property type="entry name" value="Ribbon-helix-helix"/>
    <property type="match status" value="1"/>
</dbReference>
<dbReference type="Proteomes" id="UP000316921">
    <property type="component" value="Chromosome"/>
</dbReference>
<protein>
    <submittedName>
        <fullName evidence="2">Uncharacterized protein</fullName>
    </submittedName>
</protein>
<dbReference type="InterPro" id="IPR008651">
    <property type="entry name" value="Uncharacterised_HicB"/>
</dbReference>
<organism evidence="2 3">
    <name type="scientific">Engelhardtia mirabilis</name>
    <dbReference type="NCBI Taxonomy" id="2528011"/>
    <lineage>
        <taxon>Bacteria</taxon>
        <taxon>Pseudomonadati</taxon>
        <taxon>Planctomycetota</taxon>
        <taxon>Planctomycetia</taxon>
        <taxon>Planctomycetia incertae sedis</taxon>
        <taxon>Engelhardtia</taxon>
    </lineage>
</organism>
<dbReference type="Pfam" id="PF05534">
    <property type="entry name" value="HicB"/>
    <property type="match status" value="1"/>
</dbReference>
<dbReference type="KEGG" id="pbap:Pla133_06330"/>
<dbReference type="AlphaFoldDB" id="A0A518BF04"/>
<name>A0A518BF04_9BACT</name>
<dbReference type="EMBL" id="CP036287">
    <property type="protein sequence ID" value="QDU65568.1"/>
    <property type="molecule type" value="Genomic_DNA"/>
</dbReference>
<evidence type="ECO:0000313" key="2">
    <source>
        <dbReference type="EMBL" id="QDU65568.1"/>
    </source>
</evidence>
<accession>A0A518BF04</accession>
<proteinExistence type="predicted"/>
<reference evidence="2 3" key="1">
    <citation type="submission" date="2019-02" db="EMBL/GenBank/DDBJ databases">
        <title>Deep-cultivation of Planctomycetes and their phenomic and genomic characterization uncovers novel biology.</title>
        <authorList>
            <person name="Wiegand S."/>
            <person name="Jogler M."/>
            <person name="Boedeker C."/>
            <person name="Pinto D."/>
            <person name="Vollmers J."/>
            <person name="Rivas-Marin E."/>
            <person name="Kohn T."/>
            <person name="Peeters S.H."/>
            <person name="Heuer A."/>
            <person name="Rast P."/>
            <person name="Oberbeckmann S."/>
            <person name="Bunk B."/>
            <person name="Jeske O."/>
            <person name="Meyerdierks A."/>
            <person name="Storesund J.E."/>
            <person name="Kallscheuer N."/>
            <person name="Luecker S."/>
            <person name="Lage O.M."/>
            <person name="Pohl T."/>
            <person name="Merkel B.J."/>
            <person name="Hornburger P."/>
            <person name="Mueller R.-W."/>
            <person name="Bruemmer F."/>
            <person name="Labrenz M."/>
            <person name="Spormann A.M."/>
            <person name="Op den Camp H."/>
            <person name="Overmann J."/>
            <person name="Amann R."/>
            <person name="Jetten M.S.M."/>
            <person name="Mascher T."/>
            <person name="Medema M.H."/>
            <person name="Devos D.P."/>
            <person name="Kaster A.-K."/>
            <person name="Ovreas L."/>
            <person name="Rohde M."/>
            <person name="Galperin M.Y."/>
            <person name="Jogler C."/>
        </authorList>
    </citation>
    <scope>NUCLEOTIDE SEQUENCE [LARGE SCALE GENOMIC DNA]</scope>
    <source>
        <strain evidence="2 3">Pla133</strain>
    </source>
</reference>